<keyword evidence="1" id="KW-0472">Membrane</keyword>
<dbReference type="EMBL" id="LR593887">
    <property type="protein sequence ID" value="VTS05565.1"/>
    <property type="molecule type" value="Genomic_DNA"/>
</dbReference>
<dbReference type="RefSeq" id="WP_162659227.1">
    <property type="nucleotide sequence ID" value="NZ_LR593887.1"/>
</dbReference>
<feature type="transmembrane region" description="Helical" evidence="1">
    <location>
        <begin position="29"/>
        <end position="48"/>
    </location>
</feature>
<protein>
    <submittedName>
        <fullName evidence="2">Uncharacterized protein</fullName>
    </submittedName>
</protein>
<evidence type="ECO:0000313" key="2">
    <source>
        <dbReference type="EMBL" id="VIP04099.1"/>
    </source>
</evidence>
<reference evidence="2" key="1">
    <citation type="submission" date="2019-04" db="EMBL/GenBank/DDBJ databases">
        <authorList>
            <consortium name="Science for Life Laboratories"/>
        </authorList>
    </citation>
    <scope>NUCLEOTIDE SEQUENCE</scope>
    <source>
        <strain evidence="2">MBLW1</strain>
    </source>
</reference>
<feature type="transmembrane region" description="Helical" evidence="1">
    <location>
        <begin position="270"/>
        <end position="294"/>
    </location>
</feature>
<dbReference type="AlphaFoldDB" id="A0A6C2YSQ4"/>
<dbReference type="Proteomes" id="UP000464378">
    <property type="component" value="Chromosome"/>
</dbReference>
<dbReference type="InParanoid" id="A0A6C2YSQ4"/>
<feature type="transmembrane region" description="Helical" evidence="1">
    <location>
        <begin position="306"/>
        <end position="325"/>
    </location>
</feature>
<name>A0A6C2YSQ4_9BACT</name>
<dbReference type="EMBL" id="LR586016">
    <property type="protein sequence ID" value="VIP04099.1"/>
    <property type="molecule type" value="Genomic_DNA"/>
</dbReference>
<feature type="transmembrane region" description="Helical" evidence="1">
    <location>
        <begin position="89"/>
        <end position="116"/>
    </location>
</feature>
<feature type="transmembrane region" description="Helical" evidence="1">
    <location>
        <begin position="60"/>
        <end position="77"/>
    </location>
</feature>
<keyword evidence="1" id="KW-0812">Transmembrane</keyword>
<proteinExistence type="predicted"/>
<accession>A0A6C2YSQ4</accession>
<gene>
    <name evidence="2" type="ORF">GMBLW1_50940</name>
</gene>
<keyword evidence="1" id="KW-1133">Transmembrane helix</keyword>
<organism evidence="2">
    <name type="scientific">Tuwongella immobilis</name>
    <dbReference type="NCBI Taxonomy" id="692036"/>
    <lineage>
        <taxon>Bacteria</taxon>
        <taxon>Pseudomonadati</taxon>
        <taxon>Planctomycetota</taxon>
        <taxon>Planctomycetia</taxon>
        <taxon>Gemmatales</taxon>
        <taxon>Gemmataceae</taxon>
        <taxon>Tuwongella</taxon>
    </lineage>
</organism>
<evidence type="ECO:0000256" key="1">
    <source>
        <dbReference type="SAM" id="Phobius"/>
    </source>
</evidence>
<feature type="transmembrane region" description="Helical" evidence="1">
    <location>
        <begin position="212"/>
        <end position="230"/>
    </location>
</feature>
<sequence length="337" mass="38552">MSSAVTARDVESPSSAPPSPWLFGPARDLLVIANWLWVPLMLVVLLPASDRPEPWKFWQIYFLTTPHRWITLLLVFGDRKRFRSTPMRFLSVAALIIAGVMAVQLGTGALTCLLVLDYVWNAWHFASQHHGIDRVYRRRSPGIEPTWVPAVEKWAMRGFLLFAIVRIATATWSDPVWESQISQLDWPMLLIPIGLLVLRLRTPQTSGMGRWSYFLSVMLLYSTLLIAVHFRWLALAFTLTFASAWMHASEYLAIVTWASHDRVSRHGTEVGFLAIAVRQWALMLGSFLLILGMLGWWMDRTAPTEWLAINVVVAFMHYAYDGLIWRSRQTTTLTRNG</sequence>
<evidence type="ECO:0000313" key="3">
    <source>
        <dbReference type="Proteomes" id="UP000464378"/>
    </source>
</evidence>
<keyword evidence="3" id="KW-1185">Reference proteome</keyword>
<feature type="transmembrane region" description="Helical" evidence="1">
    <location>
        <begin position="236"/>
        <end position="258"/>
    </location>
</feature>
<dbReference type="KEGG" id="tim:GMBLW1_50940"/>
<feature type="transmembrane region" description="Helical" evidence="1">
    <location>
        <begin position="184"/>
        <end position="200"/>
    </location>
</feature>